<name>A0ABT4DDN3_9CLOT</name>
<keyword evidence="4" id="KW-0564">Palmitate</keyword>
<comment type="subcellular location">
    <subcellularLocation>
        <location evidence="1">Membrane</location>
        <topology evidence="1">Lipid-anchor</topology>
    </subcellularLocation>
</comment>
<protein>
    <recommendedName>
        <fullName evidence="6">Lipoprotein</fullName>
    </recommendedName>
</protein>
<comment type="caution">
    <text evidence="7">The sequence shown here is derived from an EMBL/GenBank/DDBJ whole genome shotgun (WGS) entry which is preliminary data.</text>
</comment>
<keyword evidence="8" id="KW-1185">Reference proteome</keyword>
<dbReference type="InterPro" id="IPR004872">
    <property type="entry name" value="Lipoprotein_NlpA"/>
</dbReference>
<dbReference type="RefSeq" id="WP_268061541.1">
    <property type="nucleotide sequence ID" value="NZ_JAPQFJ010000010.1"/>
</dbReference>
<evidence type="ECO:0000256" key="2">
    <source>
        <dbReference type="ARBA" id="ARBA00022729"/>
    </source>
</evidence>
<gene>
    <name evidence="7" type="ORF">OW729_10935</name>
</gene>
<comment type="similarity">
    <text evidence="6">Belongs to the nlpA lipoprotein family.</text>
</comment>
<evidence type="ECO:0000313" key="7">
    <source>
        <dbReference type="EMBL" id="MCY6959119.1"/>
    </source>
</evidence>
<evidence type="ECO:0000256" key="6">
    <source>
        <dbReference type="PIRNR" id="PIRNR002854"/>
    </source>
</evidence>
<dbReference type="EMBL" id="JAPQFJ010000010">
    <property type="protein sequence ID" value="MCY6959119.1"/>
    <property type="molecule type" value="Genomic_DNA"/>
</dbReference>
<dbReference type="PANTHER" id="PTHR30429">
    <property type="entry name" value="D-METHIONINE-BINDING LIPOPROTEIN METQ"/>
    <property type="match status" value="1"/>
</dbReference>
<evidence type="ECO:0000313" key="8">
    <source>
        <dbReference type="Proteomes" id="UP001144612"/>
    </source>
</evidence>
<sequence length="268" mass="30208">MKRAVFCFISIICIFGLIGCSSKVSGEKQEDKKVIKIGITPNPFKEIVEEIKPLVKEKGYELEVKEFTDYMTPNTALVDKELDVNFYQHIPFLNKFNNDKHADLTYASKVFIAPIGIYSKKIKDIKELKENSEIGIPNDPTNEARALKLLASAGLIKVKDGDFITIVDITENPKKLNIKELDAAQIPRTLDQLDIGVINTNFALAAKLNPAKDSIYKEAEDSPYSNILAVRKEDKDKPYVKALSEVLTSKEFKKFIEDKYKGVLIPSF</sequence>
<keyword evidence="2" id="KW-0732">Signal</keyword>
<keyword evidence="5 6" id="KW-0449">Lipoprotein</keyword>
<evidence type="ECO:0000256" key="3">
    <source>
        <dbReference type="ARBA" id="ARBA00023136"/>
    </source>
</evidence>
<evidence type="ECO:0000256" key="4">
    <source>
        <dbReference type="ARBA" id="ARBA00023139"/>
    </source>
</evidence>
<dbReference type="SUPFAM" id="SSF53850">
    <property type="entry name" value="Periplasmic binding protein-like II"/>
    <property type="match status" value="1"/>
</dbReference>
<evidence type="ECO:0000256" key="1">
    <source>
        <dbReference type="ARBA" id="ARBA00004635"/>
    </source>
</evidence>
<keyword evidence="3" id="KW-0472">Membrane</keyword>
<dbReference type="PANTHER" id="PTHR30429:SF0">
    <property type="entry name" value="METHIONINE-BINDING LIPOPROTEIN METQ"/>
    <property type="match status" value="1"/>
</dbReference>
<accession>A0ABT4DDN3</accession>
<dbReference type="PROSITE" id="PS51257">
    <property type="entry name" value="PROKAR_LIPOPROTEIN"/>
    <property type="match status" value="1"/>
</dbReference>
<dbReference type="PIRSF" id="PIRSF002854">
    <property type="entry name" value="MetQ"/>
    <property type="match status" value="1"/>
</dbReference>
<dbReference type="Pfam" id="PF03180">
    <property type="entry name" value="Lipoprotein_9"/>
    <property type="match status" value="1"/>
</dbReference>
<dbReference type="Gene3D" id="3.40.190.10">
    <property type="entry name" value="Periplasmic binding protein-like II"/>
    <property type="match status" value="2"/>
</dbReference>
<reference evidence="7" key="1">
    <citation type="submission" date="2022-12" db="EMBL/GenBank/DDBJ databases">
        <title>Clostridium sp. nov., isolated from industrial wastewater.</title>
        <authorList>
            <person name="Jiayan W."/>
        </authorList>
    </citation>
    <scope>NUCLEOTIDE SEQUENCE</scope>
    <source>
        <strain evidence="7">ZC22-4</strain>
    </source>
</reference>
<dbReference type="Proteomes" id="UP001144612">
    <property type="component" value="Unassembled WGS sequence"/>
</dbReference>
<proteinExistence type="inferred from homology"/>
<organism evidence="7 8">
    <name type="scientific">Clostridium brassicae</name>
    <dbReference type="NCBI Taxonomy" id="2999072"/>
    <lineage>
        <taxon>Bacteria</taxon>
        <taxon>Bacillati</taxon>
        <taxon>Bacillota</taxon>
        <taxon>Clostridia</taxon>
        <taxon>Eubacteriales</taxon>
        <taxon>Clostridiaceae</taxon>
        <taxon>Clostridium</taxon>
    </lineage>
</organism>
<evidence type="ECO:0000256" key="5">
    <source>
        <dbReference type="ARBA" id="ARBA00023288"/>
    </source>
</evidence>